<dbReference type="RefSeq" id="WP_112063408.1">
    <property type="nucleotide sequence ID" value="NZ_AWFB01000078.1"/>
</dbReference>
<evidence type="ECO:0000313" key="2">
    <source>
        <dbReference type="Proteomes" id="UP000249123"/>
    </source>
</evidence>
<dbReference type="Gene3D" id="3.40.50.150">
    <property type="entry name" value="Vaccinia Virus protein VP39"/>
    <property type="match status" value="1"/>
</dbReference>
<comment type="caution">
    <text evidence="1">The sequence shown here is derived from an EMBL/GenBank/DDBJ whole genome shotgun (WGS) entry which is preliminary data.</text>
</comment>
<proteinExistence type="predicted"/>
<name>A0A8B2PFY3_9PROT</name>
<organism evidence="1 2">
    <name type="scientific">Hyphomonas pacifica</name>
    <dbReference type="NCBI Taxonomy" id="1280941"/>
    <lineage>
        <taxon>Bacteria</taxon>
        <taxon>Pseudomonadati</taxon>
        <taxon>Pseudomonadota</taxon>
        <taxon>Alphaproteobacteria</taxon>
        <taxon>Hyphomonadales</taxon>
        <taxon>Hyphomonadaceae</taxon>
        <taxon>Hyphomonas</taxon>
    </lineage>
</organism>
<dbReference type="InterPro" id="IPR002052">
    <property type="entry name" value="DNA_methylase_N6_adenine_CS"/>
</dbReference>
<dbReference type="GO" id="GO:0032259">
    <property type="term" value="P:methylation"/>
    <property type="evidence" value="ECO:0007669"/>
    <property type="project" value="InterPro"/>
</dbReference>
<dbReference type="PROSITE" id="PS00092">
    <property type="entry name" value="N6_MTASE"/>
    <property type="match status" value="1"/>
</dbReference>
<gene>
    <name evidence="1" type="ORF">HY3_05750</name>
</gene>
<dbReference type="SUPFAM" id="SSF53335">
    <property type="entry name" value="S-adenosyl-L-methionine-dependent methyltransferases"/>
    <property type="match status" value="1"/>
</dbReference>
<dbReference type="GO" id="GO:0003676">
    <property type="term" value="F:nucleic acid binding"/>
    <property type="evidence" value="ECO:0007669"/>
    <property type="project" value="InterPro"/>
</dbReference>
<evidence type="ECO:0008006" key="3">
    <source>
        <dbReference type="Google" id="ProtNLM"/>
    </source>
</evidence>
<dbReference type="EMBL" id="AWFB01000078">
    <property type="protein sequence ID" value="RAN30654.1"/>
    <property type="molecule type" value="Genomic_DNA"/>
</dbReference>
<accession>A0A8B2PFY3</accession>
<evidence type="ECO:0000313" key="1">
    <source>
        <dbReference type="EMBL" id="RAN30654.1"/>
    </source>
</evidence>
<dbReference type="InterPro" id="IPR029063">
    <property type="entry name" value="SAM-dependent_MTases_sf"/>
</dbReference>
<sequence length="204" mass="23454">MTPAPKDAQLHETPLPATRALCRADPWLRQRERVIWEPACGPGAIVQALQALGHHVKAGDKYDYSDRWRGRKGQRVAWGKDFLSLSPREIPKHDAIVMNPPYSGGMADAFMAKAFDVSPRVYALLELDWIQGGEVARARDQLMDSPYWLAFYPFRERLNEMNRDGWTGRITPHKKRHAWFVFGREGRADGPYTRRISIKEFQHG</sequence>
<reference evidence="1 2" key="1">
    <citation type="submission" date="2013-04" db="EMBL/GenBank/DDBJ databases">
        <title>Hyphomonas sp. T24B3 Genome Sequencing.</title>
        <authorList>
            <person name="Lai Q."/>
            <person name="Shao Z."/>
        </authorList>
    </citation>
    <scope>NUCLEOTIDE SEQUENCE [LARGE SCALE GENOMIC DNA]</scope>
    <source>
        <strain evidence="1 2">T24B3</strain>
    </source>
</reference>
<dbReference type="CDD" id="cd02440">
    <property type="entry name" value="AdoMet_MTases"/>
    <property type="match status" value="1"/>
</dbReference>
<dbReference type="AlphaFoldDB" id="A0A8B2PFY3"/>
<dbReference type="GO" id="GO:0008168">
    <property type="term" value="F:methyltransferase activity"/>
    <property type="evidence" value="ECO:0007669"/>
    <property type="project" value="InterPro"/>
</dbReference>
<dbReference type="Proteomes" id="UP000249123">
    <property type="component" value="Unassembled WGS sequence"/>
</dbReference>
<keyword evidence="2" id="KW-1185">Reference proteome</keyword>
<protein>
    <recommendedName>
        <fullName evidence="3">Methyltransferase small domain-containing protein</fullName>
    </recommendedName>
</protein>